<feature type="transmembrane region" description="Helical" evidence="1">
    <location>
        <begin position="250"/>
        <end position="271"/>
    </location>
</feature>
<evidence type="ECO:0000313" key="4">
    <source>
        <dbReference type="Proteomes" id="UP000620124"/>
    </source>
</evidence>
<dbReference type="AlphaFoldDB" id="A0A8H6TZK8"/>
<dbReference type="PANTHER" id="PTHR40465">
    <property type="entry name" value="CHROMOSOME 1, WHOLE GENOME SHOTGUN SEQUENCE"/>
    <property type="match status" value="1"/>
</dbReference>
<proteinExistence type="predicted"/>
<evidence type="ECO:0000313" key="3">
    <source>
        <dbReference type="EMBL" id="KAF7328400.1"/>
    </source>
</evidence>
<keyword evidence="1" id="KW-0472">Membrane</keyword>
<sequence>MAPNYPPGYLDATAQPLMIGFMLSAPLYGIAIAQAIYYFRTFGKDVIYVKLVFNLLRIIDTAHLILLISTLDNWLLVDFFNPPVPKSLSVRYCVVNPYYSVHMPNDVCGAHLDREFQEDSNDWSRGCTCASSFQCVQNYPFGLACDLQPLISGSGIVQTIETYVANTVTNILAAKIFQTAGRIELSSSVACDFVIMGAMMYFLKVQANSAVERTTQVVNKIVIYVISAGLLTSAFTLANLILWLVIPDKLYWGIFELLLSKIYFNSLLVMLNSRVKLREQLYGSVAIELNTAGNTSRSGGGSTRNTANGWGK</sequence>
<dbReference type="InterPro" id="IPR045339">
    <property type="entry name" value="DUF6534"/>
</dbReference>
<dbReference type="Pfam" id="PF20152">
    <property type="entry name" value="DUF6534"/>
    <property type="match status" value="1"/>
</dbReference>
<feature type="transmembrane region" description="Helical" evidence="1">
    <location>
        <begin position="223"/>
        <end position="244"/>
    </location>
</feature>
<comment type="caution">
    <text evidence="3">The sequence shown here is derived from an EMBL/GenBank/DDBJ whole genome shotgun (WGS) entry which is preliminary data.</text>
</comment>
<reference evidence="3" key="1">
    <citation type="submission" date="2020-05" db="EMBL/GenBank/DDBJ databases">
        <title>Mycena genomes resolve the evolution of fungal bioluminescence.</title>
        <authorList>
            <person name="Tsai I.J."/>
        </authorList>
    </citation>
    <scope>NUCLEOTIDE SEQUENCE</scope>
    <source>
        <strain evidence="3">CCC161011</strain>
    </source>
</reference>
<dbReference type="OrthoDB" id="2971182at2759"/>
<protein>
    <recommendedName>
        <fullName evidence="2">DUF6534 domain-containing protein</fullName>
    </recommendedName>
</protein>
<feature type="domain" description="DUF6534" evidence="2">
    <location>
        <begin position="188"/>
        <end position="275"/>
    </location>
</feature>
<keyword evidence="1" id="KW-0812">Transmembrane</keyword>
<evidence type="ECO:0000259" key="2">
    <source>
        <dbReference type="Pfam" id="PF20152"/>
    </source>
</evidence>
<dbReference type="Proteomes" id="UP000620124">
    <property type="component" value="Unassembled WGS sequence"/>
</dbReference>
<keyword evidence="4" id="KW-1185">Reference proteome</keyword>
<accession>A0A8H6TZK8</accession>
<dbReference type="PANTHER" id="PTHR40465:SF1">
    <property type="entry name" value="DUF6534 DOMAIN-CONTAINING PROTEIN"/>
    <property type="match status" value="1"/>
</dbReference>
<gene>
    <name evidence="3" type="ORF">MVEN_02555700</name>
</gene>
<dbReference type="EMBL" id="JACAZI010000036">
    <property type="protein sequence ID" value="KAF7328400.1"/>
    <property type="molecule type" value="Genomic_DNA"/>
</dbReference>
<organism evidence="3 4">
    <name type="scientific">Mycena venus</name>
    <dbReference type="NCBI Taxonomy" id="2733690"/>
    <lineage>
        <taxon>Eukaryota</taxon>
        <taxon>Fungi</taxon>
        <taxon>Dikarya</taxon>
        <taxon>Basidiomycota</taxon>
        <taxon>Agaricomycotina</taxon>
        <taxon>Agaricomycetes</taxon>
        <taxon>Agaricomycetidae</taxon>
        <taxon>Agaricales</taxon>
        <taxon>Marasmiineae</taxon>
        <taxon>Mycenaceae</taxon>
        <taxon>Mycena</taxon>
    </lineage>
</organism>
<feature type="transmembrane region" description="Helical" evidence="1">
    <location>
        <begin position="17"/>
        <end position="39"/>
    </location>
</feature>
<name>A0A8H6TZK8_9AGAR</name>
<evidence type="ECO:0000256" key="1">
    <source>
        <dbReference type="SAM" id="Phobius"/>
    </source>
</evidence>
<keyword evidence="1" id="KW-1133">Transmembrane helix</keyword>